<name>A0AAU8CN37_9HYPH</name>
<feature type="compositionally biased region" description="Basic and acidic residues" evidence="1">
    <location>
        <begin position="38"/>
        <end position="50"/>
    </location>
</feature>
<feature type="region of interest" description="Disordered" evidence="1">
    <location>
        <begin position="1"/>
        <end position="79"/>
    </location>
</feature>
<accession>A0AAU8CN37</accession>
<sequence length="79" mass="8517">MLGMMNKGGGQSYQPVQGQFPGLSGLLAPFQPQAEIPDFERHPGQMEDPKQAATLAPSPDNWRRGPFAGVVGQITPPMR</sequence>
<organism evidence="2">
    <name type="scientific">Mesorhizobium sp. WSM2240</name>
    <dbReference type="NCBI Taxonomy" id="3228851"/>
    <lineage>
        <taxon>Bacteria</taxon>
        <taxon>Pseudomonadati</taxon>
        <taxon>Pseudomonadota</taxon>
        <taxon>Alphaproteobacteria</taxon>
        <taxon>Hyphomicrobiales</taxon>
        <taxon>Phyllobacteriaceae</taxon>
        <taxon>Mesorhizobium</taxon>
    </lineage>
</organism>
<feature type="compositionally biased region" description="Gly residues" evidence="1">
    <location>
        <begin position="1"/>
        <end position="11"/>
    </location>
</feature>
<dbReference type="EMBL" id="CP159253">
    <property type="protein sequence ID" value="XCG48239.1"/>
    <property type="molecule type" value="Genomic_DNA"/>
</dbReference>
<evidence type="ECO:0000256" key="1">
    <source>
        <dbReference type="SAM" id="MobiDB-lite"/>
    </source>
</evidence>
<evidence type="ECO:0000313" key="2">
    <source>
        <dbReference type="EMBL" id="XCG48239.1"/>
    </source>
</evidence>
<protein>
    <submittedName>
        <fullName evidence="2">Uncharacterized protein</fullName>
    </submittedName>
</protein>
<dbReference type="RefSeq" id="WP_353644228.1">
    <property type="nucleotide sequence ID" value="NZ_CP159253.1"/>
</dbReference>
<proteinExistence type="predicted"/>
<reference evidence="2" key="1">
    <citation type="submission" date="2024-06" db="EMBL/GenBank/DDBJ databases">
        <title>Mesorhizobium karijinii sp. nov., a symbiont of the iconic Swainsona formosa from arid Australia.</title>
        <authorList>
            <person name="Hill Y.J."/>
            <person name="Watkin E.L.J."/>
            <person name="O'Hara G.W."/>
            <person name="Terpolilli J."/>
            <person name="Tye M.L."/>
            <person name="Kohlmeier M.G."/>
        </authorList>
    </citation>
    <scope>NUCLEOTIDE SEQUENCE</scope>
    <source>
        <strain evidence="2">WSM2240</strain>
    </source>
</reference>
<dbReference type="AlphaFoldDB" id="A0AAU8CN37"/>
<gene>
    <name evidence="2" type="ORF">ABVK50_23830</name>
</gene>